<proteinExistence type="predicted"/>
<evidence type="ECO:0000313" key="2">
    <source>
        <dbReference type="Proteomes" id="UP001219525"/>
    </source>
</evidence>
<evidence type="ECO:0000313" key="1">
    <source>
        <dbReference type="EMBL" id="KAJ7209562.1"/>
    </source>
</evidence>
<comment type="caution">
    <text evidence="1">The sequence shown here is derived from an EMBL/GenBank/DDBJ whole genome shotgun (WGS) entry which is preliminary data.</text>
</comment>
<keyword evidence="2" id="KW-1185">Reference proteome</keyword>
<organism evidence="1 2">
    <name type="scientific">Mycena pura</name>
    <dbReference type="NCBI Taxonomy" id="153505"/>
    <lineage>
        <taxon>Eukaryota</taxon>
        <taxon>Fungi</taxon>
        <taxon>Dikarya</taxon>
        <taxon>Basidiomycota</taxon>
        <taxon>Agaricomycotina</taxon>
        <taxon>Agaricomycetes</taxon>
        <taxon>Agaricomycetidae</taxon>
        <taxon>Agaricales</taxon>
        <taxon>Marasmiineae</taxon>
        <taxon>Mycenaceae</taxon>
        <taxon>Mycena</taxon>
    </lineage>
</organism>
<dbReference type="Proteomes" id="UP001219525">
    <property type="component" value="Unassembled WGS sequence"/>
</dbReference>
<protein>
    <submittedName>
        <fullName evidence="1">Uncharacterized protein</fullName>
    </submittedName>
</protein>
<dbReference type="AlphaFoldDB" id="A0AAD6YEW0"/>
<sequence>MNQAFRATVAATVRRLQASQTQAQATFLPERLLLLGQDVQEPTSQVDYLESLAIAAQRAANSVLCSSILAGHTSESDDFSDVSIWLGEGSFGKGNEQSIVKALGLDSGGRVSQISPVPISEGSKIPTTVRVNAPTPELEDLAAQLAELQDLHCFSTHPTSGSDVIYALVGKNVNGWGGLVGIGIWSDD</sequence>
<reference evidence="1" key="1">
    <citation type="submission" date="2023-03" db="EMBL/GenBank/DDBJ databases">
        <title>Massive genome expansion in bonnet fungi (Mycena s.s.) driven by repeated elements and novel gene families across ecological guilds.</title>
        <authorList>
            <consortium name="Lawrence Berkeley National Laboratory"/>
            <person name="Harder C.B."/>
            <person name="Miyauchi S."/>
            <person name="Viragh M."/>
            <person name="Kuo A."/>
            <person name="Thoen E."/>
            <person name="Andreopoulos B."/>
            <person name="Lu D."/>
            <person name="Skrede I."/>
            <person name="Drula E."/>
            <person name="Henrissat B."/>
            <person name="Morin E."/>
            <person name="Kohler A."/>
            <person name="Barry K."/>
            <person name="LaButti K."/>
            <person name="Morin E."/>
            <person name="Salamov A."/>
            <person name="Lipzen A."/>
            <person name="Mereny Z."/>
            <person name="Hegedus B."/>
            <person name="Baldrian P."/>
            <person name="Stursova M."/>
            <person name="Weitz H."/>
            <person name="Taylor A."/>
            <person name="Grigoriev I.V."/>
            <person name="Nagy L.G."/>
            <person name="Martin F."/>
            <person name="Kauserud H."/>
        </authorList>
    </citation>
    <scope>NUCLEOTIDE SEQUENCE</scope>
    <source>
        <strain evidence="1">9144</strain>
    </source>
</reference>
<dbReference type="EMBL" id="JARJCW010000030">
    <property type="protein sequence ID" value="KAJ7209562.1"/>
    <property type="molecule type" value="Genomic_DNA"/>
</dbReference>
<feature type="non-terminal residue" evidence="1">
    <location>
        <position position="1"/>
    </location>
</feature>
<gene>
    <name evidence="1" type="ORF">GGX14DRAFT_630755</name>
</gene>
<name>A0AAD6YEW0_9AGAR</name>
<accession>A0AAD6YEW0</accession>